<name>A0A1D2VI96_9ASCO</name>
<keyword evidence="2" id="KW-0812">Transmembrane</keyword>
<sequence length="177" mass="19778">MGVISEESNSFNTTLIFNMVELTALYFIFLIAFMICLFFYNRKAISRSNLSKRSILPLHSSNNLVLDPNNPNGSRDNNNSSLSNRDNDNNNIQLDFSESPNLGQNLHSIKTSNTLSTETTNFVSTQRNSIRISRNNSLFKSNALNPIDDNSNNSKPSPVNEAIALQNLNIRPPHSSV</sequence>
<dbReference type="GeneID" id="30966669"/>
<dbReference type="AlphaFoldDB" id="A0A1D2VI96"/>
<proteinExistence type="predicted"/>
<protein>
    <submittedName>
        <fullName evidence="3">Uncharacterized protein</fullName>
    </submittedName>
</protein>
<evidence type="ECO:0000256" key="1">
    <source>
        <dbReference type="SAM" id="MobiDB-lite"/>
    </source>
</evidence>
<feature type="compositionally biased region" description="Polar residues" evidence="1">
    <location>
        <begin position="92"/>
        <end position="103"/>
    </location>
</feature>
<evidence type="ECO:0000256" key="2">
    <source>
        <dbReference type="SAM" id="Phobius"/>
    </source>
</evidence>
<dbReference type="EMBL" id="KV454479">
    <property type="protein sequence ID" value="ODV61339.1"/>
    <property type="molecule type" value="Genomic_DNA"/>
</dbReference>
<dbReference type="RefSeq" id="XP_020047646.1">
    <property type="nucleotide sequence ID" value="XM_020193033.1"/>
</dbReference>
<gene>
    <name evidence="3" type="ORF">ASCRUDRAFT_75364</name>
</gene>
<keyword evidence="4" id="KW-1185">Reference proteome</keyword>
<feature type="compositionally biased region" description="Low complexity" evidence="1">
    <location>
        <begin position="67"/>
        <end position="84"/>
    </location>
</feature>
<evidence type="ECO:0000313" key="3">
    <source>
        <dbReference type="EMBL" id="ODV61339.1"/>
    </source>
</evidence>
<dbReference type="InParanoid" id="A0A1D2VI96"/>
<dbReference type="Proteomes" id="UP000095038">
    <property type="component" value="Unassembled WGS sequence"/>
</dbReference>
<keyword evidence="2" id="KW-0472">Membrane</keyword>
<reference evidence="4" key="1">
    <citation type="submission" date="2016-05" db="EMBL/GenBank/DDBJ databases">
        <title>Comparative genomics of biotechnologically important yeasts.</title>
        <authorList>
            <consortium name="DOE Joint Genome Institute"/>
            <person name="Riley R."/>
            <person name="Haridas S."/>
            <person name="Wolfe K.H."/>
            <person name="Lopes M.R."/>
            <person name="Hittinger C.T."/>
            <person name="Goker M."/>
            <person name="Salamov A."/>
            <person name="Wisecaver J."/>
            <person name="Long T.M."/>
            <person name="Aerts A.L."/>
            <person name="Barry K."/>
            <person name="Choi C."/>
            <person name="Clum A."/>
            <person name="Coughlan A.Y."/>
            <person name="Deshpande S."/>
            <person name="Douglass A.P."/>
            <person name="Hanson S.J."/>
            <person name="Klenk H.-P."/>
            <person name="Labutti K."/>
            <person name="Lapidus A."/>
            <person name="Lindquist E."/>
            <person name="Lipzen A."/>
            <person name="Meier-Kolthoff J.P."/>
            <person name="Ohm R.A."/>
            <person name="Otillar R.P."/>
            <person name="Pangilinan J."/>
            <person name="Peng Y."/>
            <person name="Rokas A."/>
            <person name="Rosa C.A."/>
            <person name="Scheuner C."/>
            <person name="Sibirny A.A."/>
            <person name="Slot J.C."/>
            <person name="Stielow J.B."/>
            <person name="Sun H."/>
            <person name="Kurtzman C.P."/>
            <person name="Blackwell M."/>
            <person name="Grigoriev I.V."/>
            <person name="Jeffries T.W."/>
        </authorList>
    </citation>
    <scope>NUCLEOTIDE SEQUENCE [LARGE SCALE GENOMIC DNA]</scope>
    <source>
        <strain evidence="4">DSM 1968</strain>
    </source>
</reference>
<accession>A0A1D2VI96</accession>
<evidence type="ECO:0000313" key="4">
    <source>
        <dbReference type="Proteomes" id="UP000095038"/>
    </source>
</evidence>
<feature type="region of interest" description="Disordered" evidence="1">
    <location>
        <begin position="61"/>
        <end position="103"/>
    </location>
</feature>
<feature type="transmembrane region" description="Helical" evidence="2">
    <location>
        <begin position="15"/>
        <end position="40"/>
    </location>
</feature>
<organism evidence="3 4">
    <name type="scientific">Ascoidea rubescens DSM 1968</name>
    <dbReference type="NCBI Taxonomy" id="1344418"/>
    <lineage>
        <taxon>Eukaryota</taxon>
        <taxon>Fungi</taxon>
        <taxon>Dikarya</taxon>
        <taxon>Ascomycota</taxon>
        <taxon>Saccharomycotina</taxon>
        <taxon>Saccharomycetes</taxon>
        <taxon>Ascoideaceae</taxon>
        <taxon>Ascoidea</taxon>
    </lineage>
</organism>
<keyword evidence="2" id="KW-1133">Transmembrane helix</keyword>